<proteinExistence type="inferred from homology"/>
<dbReference type="InterPro" id="IPR005616">
    <property type="entry name" value="CcmH/CycL/Ccl2/NrfF_N"/>
</dbReference>
<dbReference type="InterPro" id="IPR051263">
    <property type="entry name" value="C-type_cytochrome_biogenesis"/>
</dbReference>
<dbReference type="EMBL" id="UINC01036331">
    <property type="protein sequence ID" value="SVB30137.1"/>
    <property type="molecule type" value="Genomic_DNA"/>
</dbReference>
<evidence type="ECO:0000256" key="4">
    <source>
        <dbReference type="ARBA" id="ARBA00022729"/>
    </source>
</evidence>
<dbReference type="InterPro" id="IPR038297">
    <property type="entry name" value="CcmH/CycL/NrfF/Ccl2_sf"/>
</dbReference>
<evidence type="ECO:0000256" key="1">
    <source>
        <dbReference type="ARBA" id="ARBA00010342"/>
    </source>
</evidence>
<keyword evidence="2" id="KW-0349">Heme</keyword>
<comment type="similarity">
    <text evidence="1">Belongs to the CcmH/CycL/Ccl2/NrfF family.</text>
</comment>
<dbReference type="PANTHER" id="PTHR47870">
    <property type="entry name" value="CYTOCHROME C-TYPE BIOGENESIS PROTEIN CCMH"/>
    <property type="match status" value="1"/>
</dbReference>
<evidence type="ECO:0000256" key="3">
    <source>
        <dbReference type="ARBA" id="ARBA00022723"/>
    </source>
</evidence>
<dbReference type="GO" id="GO:0005886">
    <property type="term" value="C:plasma membrane"/>
    <property type="evidence" value="ECO:0007669"/>
    <property type="project" value="TreeGrafter"/>
</dbReference>
<keyword evidence="3" id="KW-0479">Metal-binding</keyword>
<keyword evidence="6" id="KW-0408">Iron</keyword>
<dbReference type="GO" id="GO:0046872">
    <property type="term" value="F:metal ion binding"/>
    <property type="evidence" value="ECO:0007669"/>
    <property type="project" value="UniProtKB-KW"/>
</dbReference>
<evidence type="ECO:0000313" key="9">
    <source>
        <dbReference type="EMBL" id="SVB30137.1"/>
    </source>
</evidence>
<dbReference type="Pfam" id="PF03918">
    <property type="entry name" value="CcmH"/>
    <property type="match status" value="1"/>
</dbReference>
<evidence type="ECO:0000259" key="8">
    <source>
        <dbReference type="Pfam" id="PF03918"/>
    </source>
</evidence>
<evidence type="ECO:0000256" key="2">
    <source>
        <dbReference type="ARBA" id="ARBA00022617"/>
    </source>
</evidence>
<accession>A0A382CXT6</accession>
<gene>
    <name evidence="9" type="ORF">METZ01_LOCUS182991</name>
</gene>
<keyword evidence="7" id="KW-0812">Transmembrane</keyword>
<dbReference type="GO" id="GO:0017004">
    <property type="term" value="P:cytochrome complex assembly"/>
    <property type="evidence" value="ECO:0007669"/>
    <property type="project" value="UniProtKB-KW"/>
</dbReference>
<sequence>MKILIQKKINEGKNENEIYDFLKNKYGDWIVYEPEINKNTILLWVIPLILFVFGGILIIRKVSIK</sequence>
<evidence type="ECO:0000256" key="5">
    <source>
        <dbReference type="ARBA" id="ARBA00022748"/>
    </source>
</evidence>
<reference evidence="9" key="1">
    <citation type="submission" date="2018-05" db="EMBL/GenBank/DDBJ databases">
        <authorList>
            <person name="Lanie J.A."/>
            <person name="Ng W.-L."/>
            <person name="Kazmierczak K.M."/>
            <person name="Andrzejewski T.M."/>
            <person name="Davidsen T.M."/>
            <person name="Wayne K.J."/>
            <person name="Tettelin H."/>
            <person name="Glass J.I."/>
            <person name="Rusch D."/>
            <person name="Podicherti R."/>
            <person name="Tsui H.-C.T."/>
            <person name="Winkler M.E."/>
        </authorList>
    </citation>
    <scope>NUCLEOTIDE SEQUENCE</scope>
</reference>
<dbReference type="Gene3D" id="1.10.8.640">
    <property type="entry name" value="Cytochrome C biogenesis protein"/>
    <property type="match status" value="1"/>
</dbReference>
<keyword evidence="7" id="KW-1133">Transmembrane helix</keyword>
<organism evidence="9">
    <name type="scientific">marine metagenome</name>
    <dbReference type="NCBI Taxonomy" id="408172"/>
    <lineage>
        <taxon>unclassified sequences</taxon>
        <taxon>metagenomes</taxon>
        <taxon>ecological metagenomes</taxon>
    </lineage>
</organism>
<name>A0A382CXT6_9ZZZZ</name>
<feature type="transmembrane region" description="Helical" evidence="7">
    <location>
        <begin position="41"/>
        <end position="59"/>
    </location>
</feature>
<dbReference type="AlphaFoldDB" id="A0A382CXT6"/>
<keyword evidence="4" id="KW-0732">Signal</keyword>
<keyword evidence="7" id="KW-0472">Membrane</keyword>
<dbReference type="PANTHER" id="PTHR47870:SF1">
    <property type="entry name" value="CYTOCHROME C-TYPE BIOGENESIS PROTEIN CCMH"/>
    <property type="match status" value="1"/>
</dbReference>
<keyword evidence="5" id="KW-0201">Cytochrome c-type biogenesis</keyword>
<evidence type="ECO:0000256" key="7">
    <source>
        <dbReference type="SAM" id="Phobius"/>
    </source>
</evidence>
<feature type="domain" description="CcmH/CycL/Ccl2/NrfF N-terminal" evidence="8">
    <location>
        <begin position="1"/>
        <end position="61"/>
    </location>
</feature>
<protein>
    <recommendedName>
        <fullName evidence="8">CcmH/CycL/Ccl2/NrfF N-terminal domain-containing protein</fullName>
    </recommendedName>
</protein>
<evidence type="ECO:0000256" key="6">
    <source>
        <dbReference type="ARBA" id="ARBA00023004"/>
    </source>
</evidence>